<evidence type="ECO:0000259" key="1">
    <source>
        <dbReference type="Pfam" id="PF13946"/>
    </source>
</evidence>
<gene>
    <name evidence="2" type="ORF">ACFFJH_18015</name>
</gene>
<evidence type="ECO:0000313" key="2">
    <source>
        <dbReference type="EMBL" id="MFC0351724.1"/>
    </source>
</evidence>
<dbReference type="InterPro" id="IPR053784">
    <property type="entry name" value="Choice_anch_U_dom"/>
</dbReference>
<protein>
    <submittedName>
        <fullName evidence="2">DUF4214 domain-containing protein</fullName>
    </submittedName>
</protein>
<dbReference type="InterPro" id="IPR038255">
    <property type="entry name" value="PBS_linker_sf"/>
</dbReference>
<organism evidence="2 3">
    <name type="scientific">Undibacterium danionis</name>
    <dbReference type="NCBI Taxonomy" id="1812100"/>
    <lineage>
        <taxon>Bacteria</taxon>
        <taxon>Pseudomonadati</taxon>
        <taxon>Pseudomonadota</taxon>
        <taxon>Betaproteobacteria</taxon>
        <taxon>Burkholderiales</taxon>
        <taxon>Oxalobacteraceae</taxon>
        <taxon>Undibacterium</taxon>
    </lineage>
</organism>
<feature type="non-terminal residue" evidence="2">
    <location>
        <position position="430"/>
    </location>
</feature>
<comment type="caution">
    <text evidence="2">The sequence shown here is derived from an EMBL/GenBank/DDBJ whole genome shotgun (WGS) entry which is preliminary data.</text>
</comment>
<sequence>TEINFGLTGTTYYNDADADRVSNFVESRVPNLFRTGTGDGNGDRIADSTQAHVSSLPWQALPAGKTAYFTLANTVGITHTQVSALASPTLTDSTLTLPYGMVNFQVANVPVQAMTGTSVKFSLFTEALAPINGFWVQNKTGAWINLANNISLIDGQYRVDLRVTDGASFDLDGIVNGHMSVQGGLGWKQPVSSYSAITADWDDDGIPDSIEASVKTNPLIKDNDVLKRTDLFTMQLYRDFLFREAEPAGLRYWMERIDSGSMNREQVTAAFLVSTEFQKGIGSLARLYFGAFDRVPDRDGLAYWIAQLKEGSSLSSIARSFVSSTEFEQKYNSVSNDQFLDLVYQNVLHRPADAAGKTYWVNQLVNGFNRGDLLASFTESTEFKAISQDKVALTLDFVGLLNRAPDPVTFNEILNQPHSDTVTLIGQFIH</sequence>
<feature type="domain" description="DUF4214" evidence="1">
    <location>
        <begin position="232"/>
        <end position="279"/>
    </location>
</feature>
<keyword evidence="3" id="KW-1185">Reference proteome</keyword>
<proteinExistence type="predicted"/>
<dbReference type="Gene3D" id="1.10.3130.20">
    <property type="entry name" value="Phycobilisome linker domain"/>
    <property type="match status" value="1"/>
</dbReference>
<feature type="domain" description="DUF4214" evidence="1">
    <location>
        <begin position="318"/>
        <end position="385"/>
    </location>
</feature>
<reference evidence="2 3" key="1">
    <citation type="submission" date="2024-09" db="EMBL/GenBank/DDBJ databases">
        <authorList>
            <person name="Sun Q."/>
            <person name="Mori K."/>
        </authorList>
    </citation>
    <scope>NUCLEOTIDE SEQUENCE [LARGE SCALE GENOMIC DNA]</scope>
    <source>
        <strain evidence="2 3">CCM 8677</strain>
    </source>
</reference>
<accession>A0ABV6IIQ6</accession>
<dbReference type="Pfam" id="PF13946">
    <property type="entry name" value="DUF4214"/>
    <property type="match status" value="2"/>
</dbReference>
<dbReference type="NCBIfam" id="NF041766">
    <property type="entry name" value="choice_anch_U"/>
    <property type="match status" value="1"/>
</dbReference>
<dbReference type="EMBL" id="JBHLXJ010000024">
    <property type="protein sequence ID" value="MFC0351724.1"/>
    <property type="molecule type" value="Genomic_DNA"/>
</dbReference>
<evidence type="ECO:0000313" key="3">
    <source>
        <dbReference type="Proteomes" id="UP001589844"/>
    </source>
</evidence>
<dbReference type="RefSeq" id="WP_390214365.1">
    <property type="nucleotide sequence ID" value="NZ_JBHLXJ010000024.1"/>
</dbReference>
<dbReference type="InterPro" id="IPR025282">
    <property type="entry name" value="DUF4214"/>
</dbReference>
<feature type="non-terminal residue" evidence="2">
    <location>
        <position position="1"/>
    </location>
</feature>
<dbReference type="Proteomes" id="UP001589844">
    <property type="component" value="Unassembled WGS sequence"/>
</dbReference>
<name>A0ABV6IIQ6_9BURK</name>